<reference evidence="1 2" key="1">
    <citation type="submission" date="2016-09" db="EMBL/GenBank/DDBJ databases">
        <title>Chromobacterium muskegensis sp. nov., an insecticidal bacterium isolated from Sphagnum bogs.</title>
        <authorList>
            <person name="Sparks M.E."/>
            <person name="Blackburn M.B."/>
            <person name="Gundersen-Rindal D.E."/>
            <person name="Mitchell A."/>
            <person name="Farrar R."/>
            <person name="Kuhar D."/>
        </authorList>
    </citation>
    <scope>NUCLEOTIDE SEQUENCE [LARGE SCALE GENOMIC DNA]</scope>
    <source>
        <strain evidence="1 2">37-2</strain>
    </source>
</reference>
<evidence type="ECO:0000313" key="2">
    <source>
        <dbReference type="Proteomes" id="UP000180088"/>
    </source>
</evidence>
<dbReference type="AlphaFoldDB" id="A0A1S1WYP5"/>
<gene>
    <name evidence="1" type="ORF">BI347_00695</name>
</gene>
<evidence type="ECO:0000313" key="1">
    <source>
        <dbReference type="EMBL" id="OHX12178.1"/>
    </source>
</evidence>
<dbReference type="Proteomes" id="UP000180088">
    <property type="component" value="Unassembled WGS sequence"/>
</dbReference>
<name>A0A1S1WYP5_9NEIS</name>
<accession>A0A1S1WYP5</accession>
<organism evidence="1 2">
    <name type="scientific">Chromobacterium sphagni</name>
    <dbReference type="NCBI Taxonomy" id="1903179"/>
    <lineage>
        <taxon>Bacteria</taxon>
        <taxon>Pseudomonadati</taxon>
        <taxon>Pseudomonadota</taxon>
        <taxon>Betaproteobacteria</taxon>
        <taxon>Neisseriales</taxon>
        <taxon>Chromobacteriaceae</taxon>
        <taxon>Chromobacterium</taxon>
    </lineage>
</organism>
<proteinExistence type="predicted"/>
<protein>
    <submittedName>
        <fullName evidence="1">Uncharacterized protein</fullName>
    </submittedName>
</protein>
<dbReference type="EMBL" id="MKCS01000001">
    <property type="protein sequence ID" value="OHX12178.1"/>
    <property type="molecule type" value="Genomic_DNA"/>
</dbReference>
<sequence>MLLGLLAVCHHADAETIKTRYGTVSDETRTELRLNKKAIYADNGNMIYLQGSYPLKDKDVALVSSNCGGSGCVRQSFALIAIGKGGVARKYKLGDFGTDVEAKARLEGQQLRVEFSPEAGMQTTILFDGDKTRKTEQRVQSKAAVALADCQSVYEIADACVDAGQQGSDCNGKMSDDFAGGDARALADLQGSYKETAFNQVCQSFCQAKRKTIAFRAFSKRVCVLK</sequence>
<comment type="caution">
    <text evidence="1">The sequence shown here is derived from an EMBL/GenBank/DDBJ whole genome shotgun (WGS) entry which is preliminary data.</text>
</comment>